<feature type="compositionally biased region" description="Basic and acidic residues" evidence="1">
    <location>
        <begin position="23"/>
        <end position="37"/>
    </location>
</feature>
<accession>A0A1M6F4M8</accession>
<name>A0A1M6F4M8_BUTFI</name>
<keyword evidence="3" id="KW-1185">Reference proteome</keyword>
<gene>
    <name evidence="2" type="ORF">SAMN02745229_03849</name>
</gene>
<proteinExistence type="predicted"/>
<feature type="region of interest" description="Disordered" evidence="1">
    <location>
        <begin position="23"/>
        <end position="42"/>
    </location>
</feature>
<dbReference type="InterPro" id="IPR018708">
    <property type="entry name" value="DUF2225"/>
</dbReference>
<dbReference type="Pfam" id="PF09986">
    <property type="entry name" value="DUF2225"/>
    <property type="match status" value="1"/>
</dbReference>
<dbReference type="RefSeq" id="WP_073390169.1">
    <property type="nucleotide sequence ID" value="NZ_FQXK01000047.1"/>
</dbReference>
<dbReference type="OrthoDB" id="9780343at2"/>
<evidence type="ECO:0000313" key="3">
    <source>
        <dbReference type="Proteomes" id="UP000184278"/>
    </source>
</evidence>
<sequence length="288" mass="33161">MSLLSGLEKFGLGNLKSEKIFDKEETKVEEEPKEKPKTVSVGQELPEEKTLVFEKKYDCPVCETSFTSLTVRTGKVHVKEQEIDLHPIYDLMDEIKYDIVACPSCGYAALARYFESITKRQKDAVREKICMNYKPIKNKYEIYTYDDALERYQLALANAIVKDAKASEKAYLCLRYAWLIRQMLRDPVTMALPHYSEERQKEMQGEEKELLKNALDGFVTAKQSESFPIAGMNTITLDYLLAALYMENEEYSQSLKLIGEILVSRSASNHTKEKARDLKDMIEEKQKG</sequence>
<dbReference type="EMBL" id="FQXK01000047">
    <property type="protein sequence ID" value="SHI92549.1"/>
    <property type="molecule type" value="Genomic_DNA"/>
</dbReference>
<reference evidence="3" key="1">
    <citation type="submission" date="2016-11" db="EMBL/GenBank/DDBJ databases">
        <authorList>
            <person name="Varghese N."/>
            <person name="Submissions S."/>
        </authorList>
    </citation>
    <scope>NUCLEOTIDE SEQUENCE [LARGE SCALE GENOMIC DNA]</scope>
    <source>
        <strain evidence="3">DSM 3071</strain>
    </source>
</reference>
<evidence type="ECO:0000256" key="1">
    <source>
        <dbReference type="SAM" id="MobiDB-lite"/>
    </source>
</evidence>
<dbReference type="Proteomes" id="UP000184278">
    <property type="component" value="Unassembled WGS sequence"/>
</dbReference>
<dbReference type="STRING" id="1121131.SAMN02745229_03849"/>
<evidence type="ECO:0008006" key="4">
    <source>
        <dbReference type="Google" id="ProtNLM"/>
    </source>
</evidence>
<dbReference type="GeneID" id="89511041"/>
<evidence type="ECO:0000313" key="2">
    <source>
        <dbReference type="EMBL" id="SHI92549.1"/>
    </source>
</evidence>
<organism evidence="2 3">
    <name type="scientific">Butyrivibrio fibrisolvens DSM 3071</name>
    <dbReference type="NCBI Taxonomy" id="1121131"/>
    <lineage>
        <taxon>Bacteria</taxon>
        <taxon>Bacillati</taxon>
        <taxon>Bacillota</taxon>
        <taxon>Clostridia</taxon>
        <taxon>Lachnospirales</taxon>
        <taxon>Lachnospiraceae</taxon>
        <taxon>Butyrivibrio</taxon>
    </lineage>
</organism>
<protein>
    <recommendedName>
        <fullName evidence="4">DUF2225 domain-containing protein</fullName>
    </recommendedName>
</protein>
<dbReference type="AlphaFoldDB" id="A0A1M6F4M8"/>